<evidence type="ECO:0000313" key="1">
    <source>
        <dbReference type="EMBL" id="KAL0124133.1"/>
    </source>
</evidence>
<dbReference type="Proteomes" id="UP001430953">
    <property type="component" value="Unassembled WGS sequence"/>
</dbReference>
<protein>
    <submittedName>
        <fullName evidence="1">Uncharacterized protein</fullName>
    </submittedName>
</protein>
<comment type="caution">
    <text evidence="1">The sequence shown here is derived from an EMBL/GenBank/DDBJ whole genome shotgun (WGS) entry which is preliminary data.</text>
</comment>
<name>A0AAW2G902_9HYME</name>
<evidence type="ECO:0000313" key="2">
    <source>
        <dbReference type="Proteomes" id="UP001430953"/>
    </source>
</evidence>
<dbReference type="EMBL" id="JADYXP020000005">
    <property type="protein sequence ID" value="KAL0124133.1"/>
    <property type="molecule type" value="Genomic_DNA"/>
</dbReference>
<gene>
    <name evidence="1" type="ORF">PUN28_006150</name>
</gene>
<sequence>MALSVQELIESEHLLHYVLRSKKCSIEECDVRVQSDIDSFLFCCRSLAPFRCHTLGKVHIVPPCVQECKNKKLTNYIKNRDIFYHFQSPPSATNEKCDKNKKFYEAIVATIDNQPVFALIQLSSSSELLRNRQENTERSNVAFCFQMLSLKIFATAARNFASSSKTVGGGLAALWHVVDKTFTVYQEDYNRYCACVNKETFCCDLDKECGIQFLRFYICIHGLRLFPSIAEHHMWRLINLNHDNVDVVQIHRANTVSSTNDDVIVLKIAEKRTPGLREVLKHSSTRLFGKLNKYSFGWLWEYGHSDLNAVPYTDSDVTFIQRYSSAAKMARCQYTNIVGTCCLLNGFRDRKNVLQNAQENCLQYLFDLITYYETCVIENYQLHLEEVVTLDSLRINGGIGNYIQRYDLFGDEESLTTLLKIAEENNILYRIRSISWTSYCDHQILNNVAKLKNLYDEATLQSASERNGIVQLRPSDDPTDKCDYPLYTEILSASYARAVKHVWYGVC</sequence>
<keyword evidence="2" id="KW-1185">Reference proteome</keyword>
<dbReference type="AlphaFoldDB" id="A0AAW2G902"/>
<proteinExistence type="predicted"/>
<accession>A0AAW2G902</accession>
<organism evidence="1 2">
    <name type="scientific">Cardiocondyla obscurior</name>
    <dbReference type="NCBI Taxonomy" id="286306"/>
    <lineage>
        <taxon>Eukaryota</taxon>
        <taxon>Metazoa</taxon>
        <taxon>Ecdysozoa</taxon>
        <taxon>Arthropoda</taxon>
        <taxon>Hexapoda</taxon>
        <taxon>Insecta</taxon>
        <taxon>Pterygota</taxon>
        <taxon>Neoptera</taxon>
        <taxon>Endopterygota</taxon>
        <taxon>Hymenoptera</taxon>
        <taxon>Apocrita</taxon>
        <taxon>Aculeata</taxon>
        <taxon>Formicoidea</taxon>
        <taxon>Formicidae</taxon>
        <taxon>Myrmicinae</taxon>
        <taxon>Cardiocondyla</taxon>
    </lineage>
</organism>
<reference evidence="1 2" key="1">
    <citation type="submission" date="2023-03" db="EMBL/GenBank/DDBJ databases">
        <title>High recombination rates correlate with genetic variation in Cardiocondyla obscurior ants.</title>
        <authorList>
            <person name="Errbii M."/>
        </authorList>
    </citation>
    <scope>NUCLEOTIDE SEQUENCE [LARGE SCALE GENOMIC DNA]</scope>
    <source>
        <strain evidence="1">Alpha-2009</strain>
        <tissue evidence="1">Whole body</tissue>
    </source>
</reference>